<dbReference type="Gene3D" id="3.40.605.10">
    <property type="entry name" value="Aldehyde Dehydrogenase, Chain A, domain 1"/>
    <property type="match status" value="1"/>
</dbReference>
<dbReference type="EMBL" id="AP012159">
    <property type="protein sequence ID" value="BAK83566.1"/>
    <property type="molecule type" value="Genomic_DNA"/>
</dbReference>
<dbReference type="STRING" id="634177.GLX_11540"/>
<dbReference type="InterPro" id="IPR016161">
    <property type="entry name" value="Ald_DH/histidinol_DH"/>
</dbReference>
<dbReference type="eggNOG" id="COG1012">
    <property type="taxonomic scope" value="Bacteria"/>
</dbReference>
<dbReference type="Gene3D" id="3.40.309.10">
    <property type="entry name" value="Aldehyde Dehydrogenase, Chain A, domain 2"/>
    <property type="match status" value="1"/>
</dbReference>
<evidence type="ECO:0000256" key="3">
    <source>
        <dbReference type="ARBA" id="ARBA00023002"/>
    </source>
</evidence>
<dbReference type="HOGENOM" id="CLU_005391_1_0_5"/>
<evidence type="ECO:0000313" key="6">
    <source>
        <dbReference type="Proteomes" id="UP000009044"/>
    </source>
</evidence>
<dbReference type="FunFam" id="3.40.309.10:FF:000058">
    <property type="entry name" value="Succinate-semialdehyde dehydrogenase"/>
    <property type="match status" value="1"/>
</dbReference>
<dbReference type="Proteomes" id="UP000009044">
    <property type="component" value="Chromosome"/>
</dbReference>
<evidence type="ECO:0000256" key="2">
    <source>
        <dbReference type="ARBA" id="ARBA00022857"/>
    </source>
</evidence>
<comment type="similarity">
    <text evidence="1">Belongs to the aldehyde dehydrogenase family.</text>
</comment>
<dbReference type="PANTHER" id="PTHR43217">
    <property type="entry name" value="SUCCINATE SEMIALDEHYDE DEHYDROGENASE [NAD(P)+] SAD"/>
    <property type="match status" value="1"/>
</dbReference>
<keyword evidence="2" id="KW-0521">NADP</keyword>
<sequence length="521" mass="56981">MAGMLQLRKVQILQGFVQSVARNWPQSMVSRNKTAHETILARVSVEYIVNKTLRNILLMAYATTNPYTGEKLKTFPDATDQEIQTALTEAYDAFKAWRHTSFAERAKVMTAAAQILRRDIDKYARLITLEMGKIYAEAKAETILSAEIFEYYAARAEALLAPEKLPVANAAEGDATLIHQPQGIVFAVEPWNFPYYQVARIIAPQLSAGNTVLLKHASNVPQCAAAFDTLMQEAGLPKGAFRNLYAARHHTEVILSDPRVCGVALTGSEGAGTVIAGIAAKALKKSTMELGGSDAFIVLDDADLEKTVKWAVFGRHWNAGQVCVSAKRIIVADAIYDRFVEMYKKGVAELKAGDPMDPATQLAPLSSQKAADDLLAQVEEAKKHGAHVEVIGGPVPEKGAFFRPMLMTNLHKDNAARLWEFFGPVTQLYRAKDDANAIRIANDSPYGLGGAVFTKDTKRGVKVAEQIYTGMVYVNHPTMVKADLPFGGVARSGYGRELIGLGIKEFVNHKLIDVVDIDAPF</sequence>
<proteinExistence type="inferred from homology"/>
<dbReference type="FunFam" id="3.40.605.10:FF:000012">
    <property type="entry name" value="NAD-dependent succinate-semialdehyde dehydrogenase"/>
    <property type="match status" value="1"/>
</dbReference>
<dbReference type="PATRIC" id="fig|634177.7.peg.1329"/>
<keyword evidence="3" id="KW-0560">Oxidoreductase</keyword>
<evidence type="ECO:0000259" key="4">
    <source>
        <dbReference type="Pfam" id="PF00171"/>
    </source>
</evidence>
<accession>G2I619</accession>
<feature type="domain" description="Aldehyde dehydrogenase" evidence="4">
    <location>
        <begin position="61"/>
        <end position="511"/>
    </location>
</feature>
<dbReference type="InterPro" id="IPR016162">
    <property type="entry name" value="Ald_DH_N"/>
</dbReference>
<dbReference type="CDD" id="cd07100">
    <property type="entry name" value="ALDH_SSADH1_GabD1"/>
    <property type="match status" value="1"/>
</dbReference>
<reference evidence="6" key="1">
    <citation type="journal article" date="2011" name="J. Bacteriol.">
        <title>Complete genome sequence of NBRC 3288, a unique cellulose-nonproducing strain of Gluconacetobacter xylinus isolated from vinegar.</title>
        <authorList>
            <person name="Ogino H."/>
            <person name="Azuma Y."/>
            <person name="Hosoyama A."/>
            <person name="Nakazawa H."/>
            <person name="Matsutani M."/>
            <person name="Hasegawa A."/>
            <person name="Otsuyama K."/>
            <person name="Matsushita K."/>
            <person name="Fujita N."/>
            <person name="Shirai M."/>
        </authorList>
    </citation>
    <scope>NUCLEOTIDE SEQUENCE [LARGE SCALE GENOMIC DNA]</scope>
    <source>
        <strain evidence="6">NBRC 3288 / BCRC 11682 / LMG 1693</strain>
    </source>
</reference>
<dbReference type="Pfam" id="PF00171">
    <property type="entry name" value="Aldedh"/>
    <property type="match status" value="1"/>
</dbReference>
<dbReference type="InterPro" id="IPR047110">
    <property type="entry name" value="GABD/Sad-like"/>
</dbReference>
<dbReference type="InterPro" id="IPR015590">
    <property type="entry name" value="Aldehyde_DH_dom"/>
</dbReference>
<dbReference type="KEGG" id="gxy:GLX_11540"/>
<dbReference type="PANTHER" id="PTHR43217:SF2">
    <property type="entry name" value="SUCCINATE-SEMIALDEHYDE DEHYDROGENASE [NADP(+)]"/>
    <property type="match status" value="1"/>
</dbReference>
<dbReference type="SUPFAM" id="SSF53720">
    <property type="entry name" value="ALDH-like"/>
    <property type="match status" value="1"/>
</dbReference>
<organism evidence="5 6">
    <name type="scientific">Komagataeibacter medellinensis (strain NBRC 3288 / BCRC 11682 / LMG 1693 / Kondo 51)</name>
    <name type="common">Gluconacetobacter medellinensis</name>
    <dbReference type="NCBI Taxonomy" id="634177"/>
    <lineage>
        <taxon>Bacteria</taxon>
        <taxon>Pseudomonadati</taxon>
        <taxon>Pseudomonadota</taxon>
        <taxon>Alphaproteobacteria</taxon>
        <taxon>Acetobacterales</taxon>
        <taxon>Acetobacteraceae</taxon>
        <taxon>Komagataeibacter</taxon>
    </lineage>
</organism>
<name>G2I619_KOMMN</name>
<dbReference type="GO" id="GO:0004030">
    <property type="term" value="F:aldehyde dehydrogenase [NAD(P)+] activity"/>
    <property type="evidence" value="ECO:0007669"/>
    <property type="project" value="InterPro"/>
</dbReference>
<protein>
    <submittedName>
        <fullName evidence="5">Aldehyde dehydrogenase</fullName>
    </submittedName>
</protein>
<dbReference type="GO" id="GO:0004777">
    <property type="term" value="F:succinate-semialdehyde dehydrogenase (NAD+) activity"/>
    <property type="evidence" value="ECO:0007669"/>
    <property type="project" value="TreeGrafter"/>
</dbReference>
<evidence type="ECO:0000256" key="1">
    <source>
        <dbReference type="ARBA" id="ARBA00009986"/>
    </source>
</evidence>
<dbReference type="InterPro" id="IPR016163">
    <property type="entry name" value="Ald_DH_C"/>
</dbReference>
<evidence type="ECO:0000313" key="5">
    <source>
        <dbReference type="EMBL" id="BAK83566.1"/>
    </source>
</evidence>
<gene>
    <name evidence="5" type="ordered locus">GLX_11540</name>
</gene>
<dbReference type="AlphaFoldDB" id="G2I619"/>
<dbReference type="InterPro" id="IPR044148">
    <property type="entry name" value="ALDH_GabD1-like"/>
</dbReference>